<organism evidence="2 3">
    <name type="scientific">Gemmata massiliana</name>
    <dbReference type="NCBI Taxonomy" id="1210884"/>
    <lineage>
        <taxon>Bacteria</taxon>
        <taxon>Pseudomonadati</taxon>
        <taxon>Planctomycetota</taxon>
        <taxon>Planctomycetia</taxon>
        <taxon>Gemmatales</taxon>
        <taxon>Gemmataceae</taxon>
        <taxon>Gemmata</taxon>
    </lineage>
</organism>
<evidence type="ECO:0000313" key="2">
    <source>
        <dbReference type="EMBL" id="VTR97903.1"/>
    </source>
</evidence>
<dbReference type="EMBL" id="LR593886">
    <property type="protein sequence ID" value="VTR97903.1"/>
    <property type="molecule type" value="Genomic_DNA"/>
</dbReference>
<gene>
    <name evidence="2" type="ORF">SOIL9_04840</name>
</gene>
<feature type="compositionally biased region" description="Polar residues" evidence="1">
    <location>
        <begin position="296"/>
        <end position="307"/>
    </location>
</feature>
<evidence type="ECO:0000313" key="3">
    <source>
        <dbReference type="Proteomes" id="UP000464178"/>
    </source>
</evidence>
<proteinExistence type="predicted"/>
<accession>A0A6P2DAE3</accession>
<evidence type="ECO:0000256" key="1">
    <source>
        <dbReference type="SAM" id="MobiDB-lite"/>
    </source>
</evidence>
<name>A0A6P2DAE3_9BACT</name>
<keyword evidence="3" id="KW-1185">Reference proteome</keyword>
<feature type="compositionally biased region" description="Polar residues" evidence="1">
    <location>
        <begin position="24"/>
        <end position="37"/>
    </location>
</feature>
<feature type="region of interest" description="Disordered" evidence="1">
    <location>
        <begin position="280"/>
        <end position="336"/>
    </location>
</feature>
<dbReference type="KEGG" id="gms:SOIL9_04840"/>
<feature type="region of interest" description="Disordered" evidence="1">
    <location>
        <begin position="1"/>
        <end position="43"/>
    </location>
</feature>
<reference evidence="2 3" key="1">
    <citation type="submission" date="2019-05" db="EMBL/GenBank/DDBJ databases">
        <authorList>
            <consortium name="Science for Life Laboratories"/>
        </authorList>
    </citation>
    <scope>NUCLEOTIDE SEQUENCE [LARGE SCALE GENOMIC DNA]</scope>
    <source>
        <strain evidence="2">Soil9</strain>
    </source>
</reference>
<dbReference type="Proteomes" id="UP000464178">
    <property type="component" value="Chromosome"/>
</dbReference>
<protein>
    <submittedName>
        <fullName evidence="2">Uncharacterized protein</fullName>
    </submittedName>
</protein>
<feature type="compositionally biased region" description="Basic and acidic residues" evidence="1">
    <location>
        <begin position="280"/>
        <end position="295"/>
    </location>
</feature>
<sequence length="395" mass="44088">MTCWFRPSPNREEHHAHTRFGSVRAQTEKSTMPTQDDATLPGEGQRASVQLADAVYFPAMSTLAKLCDFREAIFDAMAISEQLSTTSIVEVLKTHAKLVRSVDDLGAVLEIVSGWWIADQPPTFAPECISVAEAILLSAAHVTACLSESEDAWFATVQNSIEQERIRLAALASSGQIQIHRFVTPDVTDAFEVTGRDRFAQLCDKTAKAFEEYKDYDEGRVGTLMRCEAAAMARRESPQPRSSVVACGNWSYTWGGVFKLEDVKEWAFHRVIFSNRGHVRDINDGDQQHESKDQDASQQEQPDSSVSPAEDVDGAHHQGKRKGRTALVAHPKGSEAKARIKNLRDQGMTWRRIAEAMNLEYPLLTGNPWTFDSVRNHLQPRRKKMNDTPEGSSSE</sequence>
<dbReference type="AlphaFoldDB" id="A0A6P2DAE3"/>